<dbReference type="AlphaFoldDB" id="A0A4C1TXE2"/>
<keyword evidence="3" id="KW-1185">Reference proteome</keyword>
<evidence type="ECO:0000313" key="3">
    <source>
        <dbReference type="Proteomes" id="UP000299102"/>
    </source>
</evidence>
<reference evidence="2 3" key="1">
    <citation type="journal article" date="2019" name="Commun. Biol.">
        <title>The bagworm genome reveals a unique fibroin gene that provides high tensile strength.</title>
        <authorList>
            <person name="Kono N."/>
            <person name="Nakamura H."/>
            <person name="Ohtoshi R."/>
            <person name="Tomita M."/>
            <person name="Numata K."/>
            <person name="Arakawa K."/>
        </authorList>
    </citation>
    <scope>NUCLEOTIDE SEQUENCE [LARGE SCALE GENOMIC DNA]</scope>
</reference>
<proteinExistence type="predicted"/>
<dbReference type="EMBL" id="BGZK01000100">
    <property type="protein sequence ID" value="GBP18705.1"/>
    <property type="molecule type" value="Genomic_DNA"/>
</dbReference>
<comment type="caution">
    <text evidence="2">The sequence shown here is derived from an EMBL/GenBank/DDBJ whole genome shotgun (WGS) entry which is preliminary data.</text>
</comment>
<sequence>MSVRQEKYAKVVPCRNLQSVKSVSLPFWEISYLSVNLTLVGAVRPGRAVRGGGHHRSTQCGERHALPKPRFRREEDL</sequence>
<feature type="region of interest" description="Disordered" evidence="1">
    <location>
        <begin position="48"/>
        <end position="77"/>
    </location>
</feature>
<organism evidence="2 3">
    <name type="scientific">Eumeta variegata</name>
    <name type="common">Bagworm moth</name>
    <name type="synonym">Eumeta japonica</name>
    <dbReference type="NCBI Taxonomy" id="151549"/>
    <lineage>
        <taxon>Eukaryota</taxon>
        <taxon>Metazoa</taxon>
        <taxon>Ecdysozoa</taxon>
        <taxon>Arthropoda</taxon>
        <taxon>Hexapoda</taxon>
        <taxon>Insecta</taxon>
        <taxon>Pterygota</taxon>
        <taxon>Neoptera</taxon>
        <taxon>Endopterygota</taxon>
        <taxon>Lepidoptera</taxon>
        <taxon>Glossata</taxon>
        <taxon>Ditrysia</taxon>
        <taxon>Tineoidea</taxon>
        <taxon>Psychidae</taxon>
        <taxon>Oiketicinae</taxon>
        <taxon>Eumeta</taxon>
    </lineage>
</organism>
<gene>
    <name evidence="2" type="ORF">EVAR_8530_1</name>
</gene>
<accession>A0A4C1TXE2</accession>
<evidence type="ECO:0000256" key="1">
    <source>
        <dbReference type="SAM" id="MobiDB-lite"/>
    </source>
</evidence>
<evidence type="ECO:0000313" key="2">
    <source>
        <dbReference type="EMBL" id="GBP18705.1"/>
    </source>
</evidence>
<name>A0A4C1TXE2_EUMVA</name>
<dbReference type="Proteomes" id="UP000299102">
    <property type="component" value="Unassembled WGS sequence"/>
</dbReference>
<protein>
    <submittedName>
        <fullName evidence="2">Uncharacterized protein</fullName>
    </submittedName>
</protein>